<dbReference type="AlphaFoldDB" id="A0A6G8FHG7"/>
<name>A0A6G8FHG7_9MICO</name>
<dbReference type="RefSeq" id="WP_166322243.1">
    <property type="nucleotide sequence ID" value="NZ_CP049934.1"/>
</dbReference>
<feature type="region of interest" description="Disordered" evidence="1">
    <location>
        <begin position="1"/>
        <end position="20"/>
    </location>
</feature>
<proteinExistence type="predicted"/>
<reference evidence="2 3" key="1">
    <citation type="submission" date="2020-03" db="EMBL/GenBank/DDBJ databases">
        <title>Leucobacter sp. nov., isolated from beetles.</title>
        <authorList>
            <person name="Hyun D.-W."/>
            <person name="Bae J.-W."/>
        </authorList>
    </citation>
    <scope>NUCLEOTIDE SEQUENCE [LARGE SCALE GENOMIC DNA]</scope>
    <source>
        <strain evidence="2 3">HDW9B</strain>
    </source>
</reference>
<protein>
    <submittedName>
        <fullName evidence="2">Uncharacterized protein</fullName>
    </submittedName>
</protein>
<accession>A0A6G8FHG7</accession>
<feature type="compositionally biased region" description="Polar residues" evidence="1">
    <location>
        <begin position="1"/>
        <end position="12"/>
    </location>
</feature>
<evidence type="ECO:0000256" key="1">
    <source>
        <dbReference type="SAM" id="MobiDB-lite"/>
    </source>
</evidence>
<organism evidence="2 3">
    <name type="scientific">Leucobacter insecticola</name>
    <dbReference type="NCBI Taxonomy" id="2714934"/>
    <lineage>
        <taxon>Bacteria</taxon>
        <taxon>Bacillati</taxon>
        <taxon>Actinomycetota</taxon>
        <taxon>Actinomycetes</taxon>
        <taxon>Micrococcales</taxon>
        <taxon>Microbacteriaceae</taxon>
        <taxon>Leucobacter</taxon>
    </lineage>
</organism>
<dbReference type="EMBL" id="CP049934">
    <property type="protein sequence ID" value="QIM15805.1"/>
    <property type="molecule type" value="Genomic_DNA"/>
</dbReference>
<evidence type="ECO:0000313" key="2">
    <source>
        <dbReference type="EMBL" id="QIM15805.1"/>
    </source>
</evidence>
<keyword evidence="3" id="KW-1185">Reference proteome</keyword>
<dbReference type="KEGG" id="lins:G7067_04245"/>
<gene>
    <name evidence="2" type="ORF">G7067_04245</name>
</gene>
<sequence>MSTTPSANQTRPESVPGIERATGRSWADWVEIFEAQGARELPHSKIAIIARAAVPDTVKNPDWWAQGIAIAYEQHTGLRVPGQSSTGSFRVSASRTLFGDRDALITAWAAAADPLTEHLGYAAGEPRRSRTEKRTFWRRDIEGAGRVEVAASVKPGDNANDSGTKIIVAVSQDGLPDGDNIEEWRAHWKSLLATLT</sequence>
<dbReference type="Proteomes" id="UP000501387">
    <property type="component" value="Chromosome"/>
</dbReference>
<evidence type="ECO:0000313" key="3">
    <source>
        <dbReference type="Proteomes" id="UP000501387"/>
    </source>
</evidence>